<evidence type="ECO:0000313" key="5">
    <source>
        <dbReference type="EMBL" id="KAG2389574.1"/>
    </source>
</evidence>
<dbReference type="EMBL" id="PYSW02000007">
    <property type="protein sequence ID" value="KAG2389574.1"/>
    <property type="molecule type" value="Genomic_DNA"/>
</dbReference>
<dbReference type="InterPro" id="IPR036291">
    <property type="entry name" value="NAD(P)-bd_dom_sf"/>
</dbReference>
<keyword evidence="3" id="KW-1133">Transmembrane helix</keyword>
<dbReference type="GeneID" id="68106587"/>
<dbReference type="Proteomes" id="UP000816034">
    <property type="component" value="Unassembled WGS sequence"/>
</dbReference>
<gene>
    <name evidence="5" type="ORF">C9374_014134</name>
</gene>
<dbReference type="InterPro" id="IPR002225">
    <property type="entry name" value="3Beta_OHSteriod_DH/Estase"/>
</dbReference>
<dbReference type="RefSeq" id="XP_044553566.1">
    <property type="nucleotide sequence ID" value="XM_044690088.1"/>
</dbReference>
<reference evidence="5 6" key="1">
    <citation type="journal article" date="2018" name="BMC Genomics">
        <title>The genome of Naegleria lovaniensis, the basis for a comparative approach to unravel pathogenicity factors of the human pathogenic amoeba N. fowleri.</title>
        <authorList>
            <person name="Liechti N."/>
            <person name="Schurch N."/>
            <person name="Bruggmann R."/>
            <person name="Wittwer M."/>
        </authorList>
    </citation>
    <scope>NUCLEOTIDE SEQUENCE [LARGE SCALE GENOMIC DNA]</scope>
    <source>
        <strain evidence="5 6">ATCC 30569</strain>
    </source>
</reference>
<dbReference type="SUPFAM" id="SSF51735">
    <property type="entry name" value="NAD(P)-binding Rossmann-fold domains"/>
    <property type="match status" value="1"/>
</dbReference>
<dbReference type="GO" id="GO:0006694">
    <property type="term" value="P:steroid biosynthetic process"/>
    <property type="evidence" value="ECO:0007669"/>
    <property type="project" value="InterPro"/>
</dbReference>
<dbReference type="InterPro" id="IPR050177">
    <property type="entry name" value="Lipid_A_modif_metabolic_enz"/>
</dbReference>
<evidence type="ECO:0000256" key="1">
    <source>
        <dbReference type="ARBA" id="ARBA00009219"/>
    </source>
</evidence>
<evidence type="ECO:0000256" key="3">
    <source>
        <dbReference type="RuleBase" id="RU004475"/>
    </source>
</evidence>
<feature type="domain" description="3-beta hydroxysteroid dehydrogenase/isomerase" evidence="4">
    <location>
        <begin position="21"/>
        <end position="279"/>
    </location>
</feature>
<keyword evidence="3" id="KW-0472">Membrane</keyword>
<organism evidence="5 6">
    <name type="scientific">Naegleria lovaniensis</name>
    <name type="common">Amoeba</name>
    <dbReference type="NCBI Taxonomy" id="51637"/>
    <lineage>
        <taxon>Eukaryota</taxon>
        <taxon>Discoba</taxon>
        <taxon>Heterolobosea</taxon>
        <taxon>Tetramitia</taxon>
        <taxon>Eutetramitia</taxon>
        <taxon>Vahlkampfiidae</taxon>
        <taxon>Naegleria</taxon>
    </lineage>
</organism>
<protein>
    <recommendedName>
        <fullName evidence="4">3-beta hydroxysteroid dehydrogenase/isomerase domain-containing protein</fullName>
    </recommendedName>
</protein>
<accession>A0AA88KPW4</accession>
<dbReference type="Gene3D" id="3.40.50.720">
    <property type="entry name" value="NAD(P)-binding Rossmann-like Domain"/>
    <property type="match status" value="1"/>
</dbReference>
<feature type="transmembrane region" description="Helical" evidence="3">
    <location>
        <begin position="286"/>
        <end position="304"/>
    </location>
</feature>
<keyword evidence="6" id="KW-1185">Reference proteome</keyword>
<evidence type="ECO:0000313" key="6">
    <source>
        <dbReference type="Proteomes" id="UP000816034"/>
    </source>
</evidence>
<keyword evidence="3" id="KW-0812">Transmembrane</keyword>
<dbReference type="Pfam" id="PF01073">
    <property type="entry name" value="3Beta_HSD"/>
    <property type="match status" value="1"/>
</dbReference>
<comment type="similarity">
    <text evidence="1 3">Belongs to the 3-beta-HSD family.</text>
</comment>
<dbReference type="GO" id="GO:0016616">
    <property type="term" value="F:oxidoreductase activity, acting on the CH-OH group of donors, NAD or NADP as acceptor"/>
    <property type="evidence" value="ECO:0007669"/>
    <property type="project" value="InterPro"/>
</dbReference>
<keyword evidence="2 3" id="KW-0560">Oxidoreductase</keyword>
<name>A0AA88KPW4_NAELO</name>
<dbReference type="PANTHER" id="PTHR43245">
    <property type="entry name" value="BIFUNCTIONAL POLYMYXIN RESISTANCE PROTEIN ARNA"/>
    <property type="match status" value="1"/>
</dbReference>
<comment type="caution">
    <text evidence="5">The sequence shown here is derived from an EMBL/GenBank/DDBJ whole genome shotgun (WGS) entry which is preliminary data.</text>
</comment>
<evidence type="ECO:0000259" key="4">
    <source>
        <dbReference type="Pfam" id="PF01073"/>
    </source>
</evidence>
<sequence>MSSSSSQQFNIVGSNTVKNCMVIGGAGFLGQHLVEDLMAKGYNVSVMDIREPNIVKNVKFYKGDICDKETVLNAFRDFQVDTVFHTATPDPFKSPSHILYKVNVEGTRNLLDCLMILSDEVGKKKNFVLVSSASVVFDGTDTNNCDETKPYVKSGVNVYTDTKVEQEKLTLKYGKEHKDKIRTVAIRPASIFGERDLLFIPTVLENGKKGKTKFYVGNGKNQMDYTYVKNVTHSLILASTHLDKDAVSGETFFVTNQEPELFWGFMADILREFNLPTPKIGIPVQVMYIISYILLIIATILKVCGIKFDIPPQFELDKNALLVADRRFNSTKATRLFTYKPIYDMKEAKKRTVDYYRKLEEEKKQQKN</sequence>
<proteinExistence type="inferred from homology"/>
<dbReference type="AlphaFoldDB" id="A0AA88KPW4"/>
<evidence type="ECO:0000256" key="2">
    <source>
        <dbReference type="ARBA" id="ARBA00023002"/>
    </source>
</evidence>
<dbReference type="PANTHER" id="PTHR43245:SF51">
    <property type="entry name" value="SHORT CHAIN DEHYDROGENASE_REDUCTASE FAMILY 42E, MEMBER 2"/>
    <property type="match status" value="1"/>
</dbReference>